<comment type="caution">
    <text evidence="8">The sequence shown here is derived from an EMBL/GenBank/DDBJ whole genome shotgun (WGS) entry which is preliminary data.</text>
</comment>
<feature type="transmembrane region" description="Helical" evidence="7">
    <location>
        <begin position="353"/>
        <end position="372"/>
    </location>
</feature>
<organism evidence="8 9">
    <name type="scientific">Aurantiacibacter gilvus</name>
    <dbReference type="NCBI Taxonomy" id="3139141"/>
    <lineage>
        <taxon>Bacteria</taxon>
        <taxon>Pseudomonadati</taxon>
        <taxon>Pseudomonadota</taxon>
        <taxon>Alphaproteobacteria</taxon>
        <taxon>Sphingomonadales</taxon>
        <taxon>Erythrobacteraceae</taxon>
        <taxon>Aurantiacibacter</taxon>
    </lineage>
</organism>
<evidence type="ECO:0000256" key="6">
    <source>
        <dbReference type="ARBA" id="ARBA00023136"/>
    </source>
</evidence>
<feature type="transmembrane region" description="Helical" evidence="7">
    <location>
        <begin position="105"/>
        <end position="129"/>
    </location>
</feature>
<feature type="transmembrane region" description="Helical" evidence="7">
    <location>
        <begin position="70"/>
        <end position="93"/>
    </location>
</feature>
<dbReference type="PRINTS" id="PR00173">
    <property type="entry name" value="EDTRNSPORT"/>
</dbReference>
<keyword evidence="4 7" id="KW-0812">Transmembrane</keyword>
<feature type="transmembrane region" description="Helical" evidence="7">
    <location>
        <begin position="378"/>
        <end position="403"/>
    </location>
</feature>
<evidence type="ECO:0000313" key="8">
    <source>
        <dbReference type="EMBL" id="MEL1250999.1"/>
    </source>
</evidence>
<dbReference type="Proteomes" id="UP001497045">
    <property type="component" value="Unassembled WGS sequence"/>
</dbReference>
<feature type="transmembrane region" description="Helical" evidence="7">
    <location>
        <begin position="281"/>
        <end position="301"/>
    </location>
</feature>
<keyword evidence="3" id="KW-1003">Cell membrane</keyword>
<feature type="transmembrane region" description="Helical" evidence="7">
    <location>
        <begin position="178"/>
        <end position="197"/>
    </location>
</feature>
<name>A0ABU9IF01_9SPHN</name>
<dbReference type="RefSeq" id="WP_341673514.1">
    <property type="nucleotide sequence ID" value="NZ_JBBYHV010000001.1"/>
</dbReference>
<protein>
    <submittedName>
        <fullName evidence="8">Dicarboxylate/amino acid:cation symporter</fullName>
    </submittedName>
</protein>
<feature type="transmembrane region" description="Helical" evidence="7">
    <location>
        <begin position="321"/>
        <end position="346"/>
    </location>
</feature>
<evidence type="ECO:0000256" key="2">
    <source>
        <dbReference type="ARBA" id="ARBA00022448"/>
    </source>
</evidence>
<evidence type="ECO:0000256" key="7">
    <source>
        <dbReference type="SAM" id="Phobius"/>
    </source>
</evidence>
<feature type="transmembrane region" description="Helical" evidence="7">
    <location>
        <begin position="27"/>
        <end position="50"/>
    </location>
</feature>
<keyword evidence="9" id="KW-1185">Reference proteome</keyword>
<keyword evidence="6 7" id="KW-0472">Membrane</keyword>
<dbReference type="InterPro" id="IPR036458">
    <property type="entry name" value="Na:dicarbo_symporter_sf"/>
</dbReference>
<feature type="transmembrane region" description="Helical" evidence="7">
    <location>
        <begin position="217"/>
        <end position="242"/>
    </location>
</feature>
<dbReference type="PANTHER" id="PTHR42865:SF7">
    <property type="entry name" value="PROTON_GLUTAMATE-ASPARTATE SYMPORTER"/>
    <property type="match status" value="1"/>
</dbReference>
<accession>A0ABU9IF01</accession>
<evidence type="ECO:0000313" key="9">
    <source>
        <dbReference type="Proteomes" id="UP001497045"/>
    </source>
</evidence>
<evidence type="ECO:0000256" key="3">
    <source>
        <dbReference type="ARBA" id="ARBA00022475"/>
    </source>
</evidence>
<dbReference type="InterPro" id="IPR001991">
    <property type="entry name" value="Na-dicarboxylate_symporter"/>
</dbReference>
<evidence type="ECO:0000256" key="4">
    <source>
        <dbReference type="ARBA" id="ARBA00022692"/>
    </source>
</evidence>
<proteinExistence type="predicted"/>
<evidence type="ECO:0000256" key="5">
    <source>
        <dbReference type="ARBA" id="ARBA00022989"/>
    </source>
</evidence>
<gene>
    <name evidence="8" type="ORF">AAEO60_09975</name>
</gene>
<dbReference type="Gene3D" id="1.10.3860.10">
    <property type="entry name" value="Sodium:dicarboxylate symporter"/>
    <property type="match status" value="1"/>
</dbReference>
<keyword evidence="2" id="KW-0813">Transport</keyword>
<dbReference type="Pfam" id="PF00375">
    <property type="entry name" value="SDF"/>
    <property type="match status" value="1"/>
</dbReference>
<evidence type="ECO:0000256" key="1">
    <source>
        <dbReference type="ARBA" id="ARBA00004651"/>
    </source>
</evidence>
<dbReference type="SUPFAM" id="SSF118215">
    <property type="entry name" value="Proton glutamate symport protein"/>
    <property type="match status" value="1"/>
</dbReference>
<keyword evidence="5 7" id="KW-1133">Transmembrane helix</keyword>
<dbReference type="PANTHER" id="PTHR42865">
    <property type="entry name" value="PROTON/GLUTAMATE-ASPARTATE SYMPORTER"/>
    <property type="match status" value="1"/>
</dbReference>
<comment type="subcellular location">
    <subcellularLocation>
        <location evidence="1">Cell membrane</location>
        <topology evidence="1">Multi-pass membrane protein</topology>
    </subcellularLocation>
</comment>
<reference evidence="8 9" key="1">
    <citation type="submission" date="2024-04" db="EMBL/GenBank/DDBJ databases">
        <title>Aurantiacibacter sp. DGU6 16S ribosomal RNA gene Genome sequencing and assembly.</title>
        <authorList>
            <person name="Park S."/>
        </authorList>
    </citation>
    <scope>NUCLEOTIDE SEQUENCE [LARGE SCALE GENOMIC DNA]</scope>
    <source>
        <strain evidence="8 9">DGU6</strain>
    </source>
</reference>
<dbReference type="EMBL" id="JBBYHV010000001">
    <property type="protein sequence ID" value="MEL1250999.1"/>
    <property type="molecule type" value="Genomic_DNA"/>
</dbReference>
<sequence>MLNDATSELVKIYRQRSKLRVWVRSRLWAQVVLAMVLGIAVGTVLGPTFGLVSPETARTLGSWFALPGKLFLGLIAIVLVPLVFSSIVGGLAGAPSEEAMRSVGLRLGVFIIGTTAVASWIGVTLAQLIKPGEGMEYEVPLTDDVATSVEAFDFKLLPDLVVGVLPTNPAASVMEGDLLAIVLLAILAGVAATQVRAERSAPFLSLLDSVMSISMTVVKWAMLLTPFAVFGLMAQLMMQIGLGSLIGLASYVITVLVGLALLSGIYLLLFVTLGRTTIRDFLSAAGQTLLLAFSTSSSSAVMPSTIQAARRLQVPEDVASLVVPIGATMNMAGTALYQSVAILFLAQMSGVELTAAETVLLVATLVGSSIGAPGTPGVSIAILASVAAGFGIPAEGLVIILGVDRLLDMCRTVVNVTGDLTATTILRNAISKTSTDDQPIQEAGT</sequence>
<feature type="transmembrane region" description="Helical" evidence="7">
    <location>
        <begin position="248"/>
        <end position="269"/>
    </location>
</feature>